<organism evidence="2 3">
    <name type="scientific">Flavobacterium aciduliphilum</name>
    <dbReference type="NCBI Taxonomy" id="1101402"/>
    <lineage>
        <taxon>Bacteria</taxon>
        <taxon>Pseudomonadati</taxon>
        <taxon>Bacteroidota</taxon>
        <taxon>Flavobacteriia</taxon>
        <taxon>Flavobacteriales</taxon>
        <taxon>Flavobacteriaceae</taxon>
        <taxon>Flavobacterium</taxon>
    </lineage>
</organism>
<dbReference type="Pfam" id="PF05036">
    <property type="entry name" value="SPOR"/>
    <property type="match status" value="1"/>
</dbReference>
<dbReference type="InterPro" id="IPR041268">
    <property type="entry name" value="HU-CCDC81_bac_2"/>
</dbReference>
<accession>A0A328YL34</accession>
<dbReference type="Gene3D" id="3.30.70.1070">
    <property type="entry name" value="Sporulation related repeat"/>
    <property type="match status" value="1"/>
</dbReference>
<dbReference type="OrthoDB" id="653949at2"/>
<evidence type="ECO:0000313" key="3">
    <source>
        <dbReference type="Proteomes" id="UP000248840"/>
    </source>
</evidence>
<protein>
    <submittedName>
        <fullName evidence="2">Sporulation related protein</fullName>
    </submittedName>
</protein>
<reference evidence="2 3" key="1">
    <citation type="submission" date="2018-06" db="EMBL/GenBank/DDBJ databases">
        <title>Genomic Encyclopedia of Archaeal and Bacterial Type Strains, Phase II (KMG-II): from individual species to whole genera.</title>
        <authorList>
            <person name="Goeker M."/>
        </authorList>
    </citation>
    <scope>NUCLEOTIDE SEQUENCE [LARGE SCALE GENOMIC DNA]</scope>
    <source>
        <strain evidence="2 3">DSM 25663</strain>
    </source>
</reference>
<proteinExistence type="predicted"/>
<dbReference type="EMBL" id="QLSZ01000004">
    <property type="protein sequence ID" value="RAR72822.1"/>
    <property type="molecule type" value="Genomic_DNA"/>
</dbReference>
<sequence length="315" mass="35876">MKIEQHIAQLLYRYQCVTVPGFGAFLTEIQSAQLHLASHSFYPPKKNISFNSFLKNNDGLLANHIALIEKMSYDVAVSCIQREVQSWKEKLELEGALQLKNIGVFSLNAEHNLVFVPTDQVNYLTSSFGLTTYSSPSIVRESVEETQEQQEEIPVVHLDTEKSIGNPFIKYASIFLIASGLLGASGYFGNQYYQQQLQQETLAVQTKVQKQVEKKIQEATFFIQNPLPTVTLTLSESKRPYHIVAGSFLEEQNADRMYEELLKLGYQAKKIRQNKHGLYPVIYGSFASYTEAQNELDKIKKSHNPEAWLLIEELQ</sequence>
<keyword evidence="3" id="KW-1185">Reference proteome</keyword>
<dbReference type="PROSITE" id="PS51724">
    <property type="entry name" value="SPOR"/>
    <property type="match status" value="1"/>
</dbReference>
<dbReference type="Pfam" id="PF18174">
    <property type="entry name" value="HU-CCDC81_bac_1"/>
    <property type="match status" value="1"/>
</dbReference>
<name>A0A328YL34_9FLAO</name>
<gene>
    <name evidence="2" type="ORF">CLV55_10482</name>
</gene>
<dbReference type="InterPro" id="IPR040495">
    <property type="entry name" value="HU-CCDC81_bac_1"/>
</dbReference>
<dbReference type="AlphaFoldDB" id="A0A328YL34"/>
<dbReference type="SUPFAM" id="SSF110997">
    <property type="entry name" value="Sporulation related repeat"/>
    <property type="match status" value="1"/>
</dbReference>
<dbReference type="RefSeq" id="WP_112112816.1">
    <property type="nucleotide sequence ID" value="NZ_QLSZ01000004.1"/>
</dbReference>
<dbReference type="InterPro" id="IPR007730">
    <property type="entry name" value="SPOR-like_dom"/>
</dbReference>
<dbReference type="Proteomes" id="UP000248840">
    <property type="component" value="Unassembled WGS sequence"/>
</dbReference>
<feature type="domain" description="SPOR" evidence="1">
    <location>
        <begin position="235"/>
        <end position="312"/>
    </location>
</feature>
<dbReference type="InterPro" id="IPR036680">
    <property type="entry name" value="SPOR-like_sf"/>
</dbReference>
<evidence type="ECO:0000259" key="1">
    <source>
        <dbReference type="PROSITE" id="PS51724"/>
    </source>
</evidence>
<evidence type="ECO:0000313" key="2">
    <source>
        <dbReference type="EMBL" id="RAR72822.1"/>
    </source>
</evidence>
<dbReference type="GO" id="GO:0042834">
    <property type="term" value="F:peptidoglycan binding"/>
    <property type="evidence" value="ECO:0007669"/>
    <property type="project" value="InterPro"/>
</dbReference>
<dbReference type="Pfam" id="PF18175">
    <property type="entry name" value="HU-CCDC81_bac_2"/>
    <property type="match status" value="1"/>
</dbReference>
<comment type="caution">
    <text evidence="2">The sequence shown here is derived from an EMBL/GenBank/DDBJ whole genome shotgun (WGS) entry which is preliminary data.</text>
</comment>